<reference evidence="1" key="1">
    <citation type="submission" date="2020-07" db="EMBL/GenBank/DDBJ databases">
        <authorList>
            <person name="Lin J."/>
        </authorList>
    </citation>
    <scope>NUCLEOTIDE SEQUENCE</scope>
</reference>
<protein>
    <submittedName>
        <fullName evidence="1">Uncharacterized protein</fullName>
    </submittedName>
</protein>
<proteinExistence type="predicted"/>
<dbReference type="AlphaFoldDB" id="A0A6V7NGN9"/>
<organism evidence="1">
    <name type="scientific">Ananas comosus var. bracteatus</name>
    <name type="common">red pineapple</name>
    <dbReference type="NCBI Taxonomy" id="296719"/>
    <lineage>
        <taxon>Eukaryota</taxon>
        <taxon>Viridiplantae</taxon>
        <taxon>Streptophyta</taxon>
        <taxon>Embryophyta</taxon>
        <taxon>Tracheophyta</taxon>
        <taxon>Spermatophyta</taxon>
        <taxon>Magnoliopsida</taxon>
        <taxon>Liliopsida</taxon>
        <taxon>Poales</taxon>
        <taxon>Bromeliaceae</taxon>
        <taxon>Bromelioideae</taxon>
        <taxon>Ananas</taxon>
    </lineage>
</organism>
<accession>A0A6V7NGN9</accession>
<gene>
    <name evidence="1" type="ORF">CB5_LOCUS948</name>
</gene>
<dbReference type="EMBL" id="LR862138">
    <property type="protein sequence ID" value="CAD1817737.1"/>
    <property type="molecule type" value="Genomic_DNA"/>
</dbReference>
<evidence type="ECO:0000313" key="1">
    <source>
        <dbReference type="EMBL" id="CAD1817737.1"/>
    </source>
</evidence>
<sequence>MKKTNEYCVDIYDNSFRRRLARRKSEVRLAVSVIRPGDRLPAYGYADCEKLFPLPSHKLRDPEEAEIEVLRMLDTVSGMLRSDSIPVPREDMVDIGYWIAPEAAEMAAAAHVYGVGASIAVHIQLFPRTCRRGWSKKKTRMQQLVNPSRKRFKNRRSMMMTTTTTTMTTATMMSKCMGRSGSEMMMMMMSKCMGRSGSEMMMMMMMMSKCVGRSGSELE</sequence>
<name>A0A6V7NGN9_ANACO</name>